<accession>A0A1I2XFL7</accession>
<keyword evidence="8" id="KW-1185">Reference proteome</keyword>
<dbReference type="EC" id="1.5.1.42" evidence="5"/>
<reference evidence="8" key="1">
    <citation type="submission" date="2016-10" db="EMBL/GenBank/DDBJ databases">
        <authorList>
            <person name="Varghese N."/>
            <person name="Submissions S."/>
        </authorList>
    </citation>
    <scope>NUCLEOTIDE SEQUENCE [LARGE SCALE GENOMIC DNA]</scope>
    <source>
        <strain evidence="8">Gh-105</strain>
    </source>
</reference>
<dbReference type="InterPro" id="IPR019917">
    <property type="entry name" value="RutF"/>
</dbReference>
<keyword evidence="4 5" id="KW-0520">NAD</keyword>
<evidence type="ECO:0000256" key="1">
    <source>
        <dbReference type="ARBA" id="ARBA00022630"/>
    </source>
</evidence>
<evidence type="ECO:0000256" key="5">
    <source>
        <dbReference type="HAMAP-Rule" id="MF_00833"/>
    </source>
</evidence>
<dbReference type="GO" id="GO:0019740">
    <property type="term" value="P:nitrogen utilization"/>
    <property type="evidence" value="ECO:0007669"/>
    <property type="project" value="UniProtKB-UniRule"/>
</dbReference>
<protein>
    <recommendedName>
        <fullName evidence="5">FMN reductase (NADH) RutF</fullName>
        <ecNumber evidence="5">1.5.1.42</ecNumber>
    </recommendedName>
    <alternativeName>
        <fullName evidence="5">FMN reductase</fullName>
    </alternativeName>
    <alternativeName>
        <fullName evidence="5">NADH-flavin reductase RutF</fullName>
    </alternativeName>
    <alternativeName>
        <fullName evidence="5">NADH:flavin oxidoreductase</fullName>
    </alternativeName>
</protein>
<dbReference type="InterPro" id="IPR012349">
    <property type="entry name" value="Split_barrel_FMN-bd"/>
</dbReference>
<dbReference type="InterPro" id="IPR050268">
    <property type="entry name" value="NADH-dep_flavin_reductase"/>
</dbReference>
<dbReference type="AlphaFoldDB" id="A0A1I2XFL7"/>
<dbReference type="GO" id="GO:0006212">
    <property type="term" value="P:uracil catabolic process"/>
    <property type="evidence" value="ECO:0007669"/>
    <property type="project" value="UniProtKB-UniRule"/>
</dbReference>
<gene>
    <name evidence="5" type="primary">rutF</name>
    <name evidence="7" type="ORF">SAMN05192565_14111</name>
</gene>
<sequence>MTEHIRFQQTESTDARSVSEAGYRAAMSRLAGAVHLVTTDGMSGRAGFTASAVCSVSDAPPTLLVCLNRTSSAYPVFSKAEILCVNTLGASQRDIASAFGGKTAMDERFAAARWTRLMTGAPVLQDALVSFDCRIVARMPVRTHDVLFCEVEAVLEGQVEDCLVYANRTYHSFAQPARPA</sequence>
<comment type="catalytic activity">
    <reaction evidence="5">
        <text>FMNH2 + NAD(+) = FMN + NADH + 2 H(+)</text>
        <dbReference type="Rhea" id="RHEA:21620"/>
        <dbReference type="ChEBI" id="CHEBI:15378"/>
        <dbReference type="ChEBI" id="CHEBI:57540"/>
        <dbReference type="ChEBI" id="CHEBI:57618"/>
        <dbReference type="ChEBI" id="CHEBI:57945"/>
        <dbReference type="ChEBI" id="CHEBI:58210"/>
        <dbReference type="EC" id="1.5.1.42"/>
    </reaction>
</comment>
<keyword evidence="3 5" id="KW-0560">Oxidoreductase</keyword>
<dbReference type="SMART" id="SM00903">
    <property type="entry name" value="Flavin_Reduct"/>
    <property type="match status" value="1"/>
</dbReference>
<comment type="function">
    <text evidence="5">Catalyzes the reduction of FMN to FMNH2 which is used to reduce pyrimidine by RutA via the Rut pathway.</text>
</comment>
<dbReference type="EMBL" id="FOPM01000041">
    <property type="protein sequence ID" value="SFH12288.1"/>
    <property type="molecule type" value="Genomic_DNA"/>
</dbReference>
<dbReference type="STRING" id="582675.SAMN05192565_14111"/>
<dbReference type="HAMAP" id="MF_00833">
    <property type="entry name" value="RutF"/>
    <property type="match status" value="1"/>
</dbReference>
<dbReference type="SUPFAM" id="SSF50475">
    <property type="entry name" value="FMN-binding split barrel"/>
    <property type="match status" value="1"/>
</dbReference>
<evidence type="ECO:0000256" key="4">
    <source>
        <dbReference type="ARBA" id="ARBA00023027"/>
    </source>
</evidence>
<evidence type="ECO:0000313" key="7">
    <source>
        <dbReference type="EMBL" id="SFH12288.1"/>
    </source>
</evidence>
<dbReference type="InterPro" id="IPR002563">
    <property type="entry name" value="Flavin_Rdtase-like_dom"/>
</dbReference>
<dbReference type="PANTHER" id="PTHR30466">
    <property type="entry name" value="FLAVIN REDUCTASE"/>
    <property type="match status" value="1"/>
</dbReference>
<evidence type="ECO:0000259" key="6">
    <source>
        <dbReference type="SMART" id="SM00903"/>
    </source>
</evidence>
<dbReference type="Pfam" id="PF01613">
    <property type="entry name" value="Flavin_Reduct"/>
    <property type="match status" value="1"/>
</dbReference>
<evidence type="ECO:0000313" key="8">
    <source>
        <dbReference type="Proteomes" id="UP000199229"/>
    </source>
</evidence>
<keyword evidence="2 5" id="KW-0288">FMN</keyword>
<dbReference type="GO" id="GO:0052874">
    <property type="term" value="F:FMN reductase (NADH) activity"/>
    <property type="evidence" value="ECO:0007669"/>
    <property type="project" value="UniProtKB-EC"/>
</dbReference>
<feature type="domain" description="Flavin reductase like" evidence="6">
    <location>
        <begin position="27"/>
        <end position="172"/>
    </location>
</feature>
<evidence type="ECO:0000256" key="3">
    <source>
        <dbReference type="ARBA" id="ARBA00023002"/>
    </source>
</evidence>
<dbReference type="PANTHER" id="PTHR30466:SF1">
    <property type="entry name" value="FMN REDUCTASE (NADH) RUTF"/>
    <property type="match status" value="1"/>
</dbReference>
<dbReference type="RefSeq" id="WP_091975351.1">
    <property type="nucleotide sequence ID" value="NZ_FOPM01000041.1"/>
</dbReference>
<organism evidence="7 8">
    <name type="scientific">Methylobacterium gossipiicola</name>
    <dbReference type="NCBI Taxonomy" id="582675"/>
    <lineage>
        <taxon>Bacteria</taxon>
        <taxon>Pseudomonadati</taxon>
        <taxon>Pseudomonadota</taxon>
        <taxon>Alphaproteobacteria</taxon>
        <taxon>Hyphomicrobiales</taxon>
        <taxon>Methylobacteriaceae</taxon>
        <taxon>Methylobacterium</taxon>
    </lineage>
</organism>
<name>A0A1I2XFL7_9HYPH</name>
<proteinExistence type="inferred from homology"/>
<dbReference type="Proteomes" id="UP000199229">
    <property type="component" value="Unassembled WGS sequence"/>
</dbReference>
<comment type="similarity">
    <text evidence="5">Belongs to the non-flavoprotein flavin reductase family. RutF subfamily.</text>
</comment>
<dbReference type="GO" id="GO:0042602">
    <property type="term" value="F:riboflavin reductase (NADPH) activity"/>
    <property type="evidence" value="ECO:0007669"/>
    <property type="project" value="UniProtKB-UniRule"/>
</dbReference>
<keyword evidence="1 5" id="KW-0285">Flavoprotein</keyword>
<dbReference type="OrthoDB" id="9789254at2"/>
<dbReference type="GO" id="GO:0010181">
    <property type="term" value="F:FMN binding"/>
    <property type="evidence" value="ECO:0007669"/>
    <property type="project" value="InterPro"/>
</dbReference>
<dbReference type="Gene3D" id="2.30.110.10">
    <property type="entry name" value="Electron Transport, Fmn-binding Protein, Chain A"/>
    <property type="match status" value="1"/>
</dbReference>
<evidence type="ECO:0000256" key="2">
    <source>
        <dbReference type="ARBA" id="ARBA00022643"/>
    </source>
</evidence>